<comment type="function">
    <text evidence="5">Required for synthesis of 60S ribosomal subunits and the transport of pre-ribosomes from the nucleoplasm to the cytoplasm.</text>
</comment>
<evidence type="ECO:0000313" key="10">
    <source>
        <dbReference type="Proteomes" id="UP001302745"/>
    </source>
</evidence>
<dbReference type="AlphaFoldDB" id="A0AAN6VUZ8"/>
<dbReference type="Pfam" id="PF07540">
    <property type="entry name" value="NOC3p"/>
    <property type="match status" value="1"/>
</dbReference>
<evidence type="ECO:0000256" key="5">
    <source>
        <dbReference type="PIRNR" id="PIRNR028977"/>
    </source>
</evidence>
<organism evidence="9 10">
    <name type="scientific">Chaetomidium leptoderma</name>
    <dbReference type="NCBI Taxonomy" id="669021"/>
    <lineage>
        <taxon>Eukaryota</taxon>
        <taxon>Fungi</taxon>
        <taxon>Dikarya</taxon>
        <taxon>Ascomycota</taxon>
        <taxon>Pezizomycotina</taxon>
        <taxon>Sordariomycetes</taxon>
        <taxon>Sordariomycetidae</taxon>
        <taxon>Sordariales</taxon>
        <taxon>Chaetomiaceae</taxon>
        <taxon>Chaetomidium</taxon>
    </lineage>
</organism>
<dbReference type="PIRSF" id="PIRSF028977">
    <property type="entry name" value="Nucleolar_complex_p3"/>
    <property type="match status" value="1"/>
</dbReference>
<dbReference type="InterPro" id="IPR005612">
    <property type="entry name" value="CCAAT-binding_factor"/>
</dbReference>
<dbReference type="PANTHER" id="PTHR14428:SF5">
    <property type="entry name" value="NUCLEOLAR COMPLEX PROTEIN 3 HOMOLOG"/>
    <property type="match status" value="1"/>
</dbReference>
<name>A0AAN6VUZ8_9PEZI</name>
<protein>
    <recommendedName>
        <fullName evidence="5">Nucleolar complex-associated protein 3</fullName>
    </recommendedName>
</protein>
<dbReference type="GO" id="GO:0006270">
    <property type="term" value="P:DNA replication initiation"/>
    <property type="evidence" value="ECO:0007669"/>
    <property type="project" value="TreeGrafter"/>
</dbReference>
<keyword evidence="10" id="KW-1185">Reference proteome</keyword>
<dbReference type="GO" id="GO:0005730">
    <property type="term" value="C:nucleolus"/>
    <property type="evidence" value="ECO:0007669"/>
    <property type="project" value="UniProtKB-SubCell"/>
</dbReference>
<comment type="subcellular location">
    <subcellularLocation>
        <location evidence="1 5">Nucleus</location>
        <location evidence="1 5">Nucleolus</location>
    </subcellularLocation>
</comment>
<feature type="compositionally biased region" description="Basic residues" evidence="6">
    <location>
        <begin position="1"/>
        <end position="11"/>
    </location>
</feature>
<feature type="compositionally biased region" description="Acidic residues" evidence="6">
    <location>
        <begin position="458"/>
        <end position="469"/>
    </location>
</feature>
<evidence type="ECO:0000256" key="2">
    <source>
        <dbReference type="ARBA" id="ARBA00007797"/>
    </source>
</evidence>
<dbReference type="Pfam" id="PF03914">
    <property type="entry name" value="CBF"/>
    <property type="match status" value="1"/>
</dbReference>
<evidence type="ECO:0000256" key="6">
    <source>
        <dbReference type="SAM" id="MobiDB-lite"/>
    </source>
</evidence>
<evidence type="ECO:0000259" key="8">
    <source>
        <dbReference type="Pfam" id="PF07540"/>
    </source>
</evidence>
<evidence type="ECO:0000256" key="3">
    <source>
        <dbReference type="ARBA" id="ARBA00023054"/>
    </source>
</evidence>
<comment type="similarity">
    <text evidence="2 5">Belongs to the CBF/MAK21 family.</text>
</comment>
<feature type="region of interest" description="Disordered" evidence="6">
    <location>
        <begin position="450"/>
        <end position="470"/>
    </location>
</feature>
<evidence type="ECO:0000259" key="7">
    <source>
        <dbReference type="Pfam" id="PF03914"/>
    </source>
</evidence>
<dbReference type="InterPro" id="IPR016903">
    <property type="entry name" value="Nucleolar_cplx-assoc_3"/>
</dbReference>
<feature type="region of interest" description="Disordered" evidence="6">
    <location>
        <begin position="339"/>
        <end position="362"/>
    </location>
</feature>
<dbReference type="GO" id="GO:0003682">
    <property type="term" value="F:chromatin binding"/>
    <property type="evidence" value="ECO:0007669"/>
    <property type="project" value="TreeGrafter"/>
</dbReference>
<feature type="domain" description="Nucleolar complex-associated protein 3 N-terminal" evidence="8">
    <location>
        <begin position="124"/>
        <end position="213"/>
    </location>
</feature>
<reference evidence="9" key="2">
    <citation type="submission" date="2023-05" db="EMBL/GenBank/DDBJ databases">
        <authorList>
            <consortium name="Lawrence Berkeley National Laboratory"/>
            <person name="Steindorff A."/>
            <person name="Hensen N."/>
            <person name="Bonometti L."/>
            <person name="Westerberg I."/>
            <person name="Brannstrom I.O."/>
            <person name="Guillou S."/>
            <person name="Cros-Aarteil S."/>
            <person name="Calhoun S."/>
            <person name="Haridas S."/>
            <person name="Kuo A."/>
            <person name="Mondo S."/>
            <person name="Pangilinan J."/>
            <person name="Riley R."/>
            <person name="Labutti K."/>
            <person name="Andreopoulos B."/>
            <person name="Lipzen A."/>
            <person name="Chen C."/>
            <person name="Yanf M."/>
            <person name="Daum C."/>
            <person name="Ng V."/>
            <person name="Clum A."/>
            <person name="Ohm R."/>
            <person name="Martin F."/>
            <person name="Silar P."/>
            <person name="Natvig D."/>
            <person name="Lalanne C."/>
            <person name="Gautier V."/>
            <person name="Ament-Velasquez S.L."/>
            <person name="Kruys A."/>
            <person name="Hutchinson M.I."/>
            <person name="Powell A.J."/>
            <person name="Barry K."/>
            <person name="Miller A.N."/>
            <person name="Grigoriev I.V."/>
            <person name="Debuchy R."/>
            <person name="Gladieux P."/>
            <person name="Thoren M.H."/>
            <person name="Johannesson H."/>
        </authorList>
    </citation>
    <scope>NUCLEOTIDE SEQUENCE</scope>
    <source>
        <strain evidence="9">CBS 538.74</strain>
    </source>
</reference>
<evidence type="ECO:0000313" key="9">
    <source>
        <dbReference type="EMBL" id="KAK4157930.1"/>
    </source>
</evidence>
<proteinExistence type="inferred from homology"/>
<feature type="compositionally biased region" description="Low complexity" evidence="6">
    <location>
        <begin position="536"/>
        <end position="547"/>
    </location>
</feature>
<evidence type="ECO:0000256" key="4">
    <source>
        <dbReference type="ARBA" id="ARBA00023242"/>
    </source>
</evidence>
<dbReference type="InterPro" id="IPR011501">
    <property type="entry name" value="Noc3_N"/>
</dbReference>
<dbReference type="EMBL" id="MU856844">
    <property type="protein sequence ID" value="KAK4157930.1"/>
    <property type="molecule type" value="Genomic_DNA"/>
</dbReference>
<evidence type="ECO:0000256" key="1">
    <source>
        <dbReference type="ARBA" id="ARBA00004604"/>
    </source>
</evidence>
<dbReference type="PANTHER" id="PTHR14428">
    <property type="entry name" value="NUCLEOLAR COMPLEX PROTEIN 3"/>
    <property type="match status" value="1"/>
</dbReference>
<dbReference type="GO" id="GO:0042254">
    <property type="term" value="P:ribosome biogenesis"/>
    <property type="evidence" value="ECO:0007669"/>
    <property type="project" value="UniProtKB-KW"/>
</dbReference>
<feature type="region of interest" description="Disordered" evidence="6">
    <location>
        <begin position="1"/>
        <end position="32"/>
    </location>
</feature>
<keyword evidence="4" id="KW-0539">Nucleus</keyword>
<feature type="compositionally biased region" description="Acidic residues" evidence="6">
    <location>
        <begin position="91"/>
        <end position="106"/>
    </location>
</feature>
<dbReference type="Proteomes" id="UP001302745">
    <property type="component" value="Unassembled WGS sequence"/>
</dbReference>
<feature type="compositionally biased region" description="Basic residues" evidence="6">
    <location>
        <begin position="350"/>
        <end position="362"/>
    </location>
</feature>
<feature type="region of interest" description="Disordered" evidence="6">
    <location>
        <begin position="533"/>
        <end position="555"/>
    </location>
</feature>
<reference evidence="9" key="1">
    <citation type="journal article" date="2023" name="Mol. Phylogenet. Evol.">
        <title>Genome-scale phylogeny and comparative genomics of the fungal order Sordariales.</title>
        <authorList>
            <person name="Hensen N."/>
            <person name="Bonometti L."/>
            <person name="Westerberg I."/>
            <person name="Brannstrom I.O."/>
            <person name="Guillou S."/>
            <person name="Cros-Aarteil S."/>
            <person name="Calhoun S."/>
            <person name="Haridas S."/>
            <person name="Kuo A."/>
            <person name="Mondo S."/>
            <person name="Pangilinan J."/>
            <person name="Riley R."/>
            <person name="LaButti K."/>
            <person name="Andreopoulos B."/>
            <person name="Lipzen A."/>
            <person name="Chen C."/>
            <person name="Yan M."/>
            <person name="Daum C."/>
            <person name="Ng V."/>
            <person name="Clum A."/>
            <person name="Steindorff A."/>
            <person name="Ohm R.A."/>
            <person name="Martin F."/>
            <person name="Silar P."/>
            <person name="Natvig D.O."/>
            <person name="Lalanne C."/>
            <person name="Gautier V."/>
            <person name="Ament-Velasquez S.L."/>
            <person name="Kruys A."/>
            <person name="Hutchinson M.I."/>
            <person name="Powell A.J."/>
            <person name="Barry K."/>
            <person name="Miller A.N."/>
            <person name="Grigoriev I.V."/>
            <person name="Debuchy R."/>
            <person name="Gladieux P."/>
            <person name="Hiltunen Thoren M."/>
            <person name="Johannesson H."/>
        </authorList>
    </citation>
    <scope>NUCLEOTIDE SEQUENCE</scope>
    <source>
        <strain evidence="9">CBS 538.74</strain>
    </source>
</reference>
<comment type="caution">
    <text evidence="9">The sequence shown here is derived from an EMBL/GenBank/DDBJ whole genome shotgun (WGS) entry which is preliminary data.</text>
</comment>
<keyword evidence="3" id="KW-0175">Coiled coil</keyword>
<feature type="domain" description="CCAAT-binding factor" evidence="7">
    <location>
        <begin position="479"/>
        <end position="673"/>
    </location>
</feature>
<feature type="region of interest" description="Disordered" evidence="6">
    <location>
        <begin position="44"/>
        <end position="115"/>
    </location>
</feature>
<gene>
    <name evidence="9" type="ORF">C8A00DRAFT_11263</name>
</gene>
<sequence>MASRPSKRRRVTPPPEDGQESGNNDTKVQKSFFKSAANWNLEHKYESKTRKAKKKEVKKNGNEVGGRLPVKTSQGTWQVQDDADSVVSDADWLESDGDDGAVEEAPEAAAPEAPKIPEREQILKAQEELAKIATQLNEDPEEHPGAFKALARIGDSRIPAVQKLCIVTQMTIYKDVIPGYRIRPASEEAEKLSKDVKKLRTYEQALVSGYQGYVKTLAMHAASTATEGRKRGQPISSIALTCACTLVNEVPHFNFRGDLLRILLRKLSGRNLDANFAKCRQALETLFQDDEEGNASMEAVSLLTKMMKAREYRIDESVLNMFLHLRLLSEFAGKASHDTVSRASDLPNGKKPKAKKEFRTKRERKLLKEQKEADKVMAHADASVSHEERERMQSEILKMVFASYFRILKARTPHLMGAVLEGLARYAHLINQNFFGDLLEALKDLIRDSDTPEKDVDGETNEDEEDDELSVIRDTSRESLLCTVTAFALLEGQDAHNARSDLHLDLSFFITNLHRSLFSLSVNPDLELGAKSLHLTDPNDTSSSDSPANRRSDNNKINLQTTTVLLLRCLSGVLIPPWNIRSVPPLRLAAFTKQLMALALQVPEKSCQAVLALLHDVVHTHGRKINALWNTEERKGDGTYKPLSDTVEGSNPFTTTVWEGEILRKHYCPKVREELKAMEKELRGI</sequence>
<keyword evidence="5" id="KW-0690">Ribosome biogenesis</keyword>
<accession>A0AAN6VUZ8</accession>